<proteinExistence type="predicted"/>
<dbReference type="Gramene" id="mRNA:HanXRQr2_Chr05g0224281">
    <property type="protein sequence ID" value="mRNA:HanXRQr2_Chr05g0224281"/>
    <property type="gene ID" value="HanXRQr2_Chr05g0224281"/>
</dbReference>
<gene>
    <name evidence="1" type="ORF">HanXRQr2_Chr05g0224281</name>
</gene>
<dbReference type="AlphaFoldDB" id="A0A9K3J0Y6"/>
<reference evidence="1" key="1">
    <citation type="journal article" date="2017" name="Nature">
        <title>The sunflower genome provides insights into oil metabolism, flowering and Asterid evolution.</title>
        <authorList>
            <person name="Badouin H."/>
            <person name="Gouzy J."/>
            <person name="Grassa C.J."/>
            <person name="Murat F."/>
            <person name="Staton S.E."/>
            <person name="Cottret L."/>
            <person name="Lelandais-Briere C."/>
            <person name="Owens G.L."/>
            <person name="Carrere S."/>
            <person name="Mayjonade B."/>
            <person name="Legrand L."/>
            <person name="Gill N."/>
            <person name="Kane N.C."/>
            <person name="Bowers J.E."/>
            <person name="Hubner S."/>
            <person name="Bellec A."/>
            <person name="Berard A."/>
            <person name="Berges H."/>
            <person name="Blanchet N."/>
            <person name="Boniface M.C."/>
            <person name="Brunel D."/>
            <person name="Catrice O."/>
            <person name="Chaidir N."/>
            <person name="Claudel C."/>
            <person name="Donnadieu C."/>
            <person name="Faraut T."/>
            <person name="Fievet G."/>
            <person name="Helmstetter N."/>
            <person name="King M."/>
            <person name="Knapp S.J."/>
            <person name="Lai Z."/>
            <person name="Le Paslier M.C."/>
            <person name="Lippi Y."/>
            <person name="Lorenzon L."/>
            <person name="Mandel J.R."/>
            <person name="Marage G."/>
            <person name="Marchand G."/>
            <person name="Marquand E."/>
            <person name="Bret-Mestries E."/>
            <person name="Morien E."/>
            <person name="Nambeesan S."/>
            <person name="Nguyen T."/>
            <person name="Pegot-Espagnet P."/>
            <person name="Pouilly N."/>
            <person name="Raftis F."/>
            <person name="Sallet E."/>
            <person name="Schiex T."/>
            <person name="Thomas J."/>
            <person name="Vandecasteele C."/>
            <person name="Vares D."/>
            <person name="Vear F."/>
            <person name="Vautrin S."/>
            <person name="Crespi M."/>
            <person name="Mangin B."/>
            <person name="Burke J.M."/>
            <person name="Salse J."/>
            <person name="Munos S."/>
            <person name="Vincourt P."/>
            <person name="Rieseberg L.H."/>
            <person name="Langlade N.B."/>
        </authorList>
    </citation>
    <scope>NUCLEOTIDE SEQUENCE</scope>
    <source>
        <tissue evidence="1">Leaves</tissue>
    </source>
</reference>
<keyword evidence="2" id="KW-1185">Reference proteome</keyword>
<sequence>MLGSRGFIAISLLYSQTMTQQKLSLLSGGRGFREVNEFGVE</sequence>
<protein>
    <submittedName>
        <fullName evidence="1">Uncharacterized protein</fullName>
    </submittedName>
</protein>
<reference evidence="1" key="2">
    <citation type="submission" date="2020-06" db="EMBL/GenBank/DDBJ databases">
        <title>Helianthus annuus Genome sequencing and assembly Release 2.</title>
        <authorList>
            <person name="Gouzy J."/>
            <person name="Langlade N."/>
            <person name="Munos S."/>
        </authorList>
    </citation>
    <scope>NUCLEOTIDE SEQUENCE</scope>
    <source>
        <tissue evidence="1">Leaves</tissue>
    </source>
</reference>
<dbReference type="EMBL" id="MNCJ02000320">
    <property type="protein sequence ID" value="KAF5806669.1"/>
    <property type="molecule type" value="Genomic_DNA"/>
</dbReference>
<comment type="caution">
    <text evidence="1">The sequence shown here is derived from an EMBL/GenBank/DDBJ whole genome shotgun (WGS) entry which is preliminary data.</text>
</comment>
<evidence type="ECO:0000313" key="2">
    <source>
        <dbReference type="Proteomes" id="UP000215914"/>
    </source>
</evidence>
<name>A0A9K3J0Y6_HELAN</name>
<evidence type="ECO:0000313" key="1">
    <source>
        <dbReference type="EMBL" id="KAF5806669.1"/>
    </source>
</evidence>
<accession>A0A9K3J0Y6</accession>
<organism evidence="1 2">
    <name type="scientific">Helianthus annuus</name>
    <name type="common">Common sunflower</name>
    <dbReference type="NCBI Taxonomy" id="4232"/>
    <lineage>
        <taxon>Eukaryota</taxon>
        <taxon>Viridiplantae</taxon>
        <taxon>Streptophyta</taxon>
        <taxon>Embryophyta</taxon>
        <taxon>Tracheophyta</taxon>
        <taxon>Spermatophyta</taxon>
        <taxon>Magnoliopsida</taxon>
        <taxon>eudicotyledons</taxon>
        <taxon>Gunneridae</taxon>
        <taxon>Pentapetalae</taxon>
        <taxon>asterids</taxon>
        <taxon>campanulids</taxon>
        <taxon>Asterales</taxon>
        <taxon>Asteraceae</taxon>
        <taxon>Asteroideae</taxon>
        <taxon>Heliantheae alliance</taxon>
        <taxon>Heliantheae</taxon>
        <taxon>Helianthus</taxon>
    </lineage>
</organism>
<dbReference type="Proteomes" id="UP000215914">
    <property type="component" value="Unassembled WGS sequence"/>
</dbReference>